<sequence length="173" mass="19707">MKLTKKESLLQSNVNRELFAKTEIRVFGLPNSDGVSCYENVVAQGLINIDSVKFNLTNNLVNNINPTFPDPKTRDNYQKVSVTCELFNILKSGITRGTKKSNTKRLRELIALGNDINFNANIQQDAQEFLSFVINALKTENNIPSKLFDCTVKFVRKCFNCNNYWDDVSFNPE</sequence>
<organism evidence="1 2">
    <name type="scientific">Rhodnius prolixus</name>
    <name type="common">Triatomid bug</name>
    <dbReference type="NCBI Taxonomy" id="13249"/>
    <lineage>
        <taxon>Eukaryota</taxon>
        <taxon>Metazoa</taxon>
        <taxon>Ecdysozoa</taxon>
        <taxon>Arthropoda</taxon>
        <taxon>Hexapoda</taxon>
        <taxon>Insecta</taxon>
        <taxon>Pterygota</taxon>
        <taxon>Neoptera</taxon>
        <taxon>Paraneoptera</taxon>
        <taxon>Hemiptera</taxon>
        <taxon>Heteroptera</taxon>
        <taxon>Panheteroptera</taxon>
        <taxon>Cimicomorpha</taxon>
        <taxon>Reduviidae</taxon>
        <taxon>Triatominae</taxon>
        <taxon>Rhodnius</taxon>
    </lineage>
</organism>
<dbReference type="EMBL" id="ACPB03047588">
    <property type="status" value="NOT_ANNOTATED_CDS"/>
    <property type="molecule type" value="Genomic_DNA"/>
</dbReference>
<dbReference type="SUPFAM" id="SSF54001">
    <property type="entry name" value="Cysteine proteinases"/>
    <property type="match status" value="1"/>
</dbReference>
<dbReference type="EnsemblMetazoa" id="RPRC004347-RA">
    <property type="protein sequence ID" value="RPRC004347-PA"/>
    <property type="gene ID" value="RPRC004347"/>
</dbReference>
<dbReference type="Pfam" id="PF00443">
    <property type="entry name" value="UCH"/>
    <property type="match status" value="1"/>
</dbReference>
<name>T1HJX5_RHOPR</name>
<dbReference type="PROSITE" id="PS50235">
    <property type="entry name" value="USP_3"/>
    <property type="match status" value="1"/>
</dbReference>
<dbReference type="InterPro" id="IPR001394">
    <property type="entry name" value="Peptidase_C19_UCH"/>
</dbReference>
<reference evidence="1" key="1">
    <citation type="submission" date="2015-05" db="UniProtKB">
        <authorList>
            <consortium name="EnsemblMetazoa"/>
        </authorList>
    </citation>
    <scope>IDENTIFICATION</scope>
</reference>
<proteinExistence type="predicted"/>
<dbReference type="InParanoid" id="T1HJX5"/>
<dbReference type="InterPro" id="IPR028889">
    <property type="entry name" value="USP"/>
</dbReference>
<accession>T1HJX5</accession>
<dbReference type="Proteomes" id="UP000015103">
    <property type="component" value="Unassembled WGS sequence"/>
</dbReference>
<dbReference type="GO" id="GO:0004843">
    <property type="term" value="F:cysteine-type deubiquitinase activity"/>
    <property type="evidence" value="ECO:0007669"/>
    <property type="project" value="InterPro"/>
</dbReference>
<dbReference type="AlphaFoldDB" id="T1HJX5"/>
<dbReference type="HOGENOM" id="CLU_1551511_0_0_1"/>
<dbReference type="InterPro" id="IPR038765">
    <property type="entry name" value="Papain-like_cys_pep_sf"/>
</dbReference>
<dbReference type="Gene3D" id="3.90.70.10">
    <property type="entry name" value="Cysteine proteinases"/>
    <property type="match status" value="1"/>
</dbReference>
<dbReference type="VEuPathDB" id="VectorBase:RPRC004347"/>
<keyword evidence="2" id="KW-1185">Reference proteome</keyword>
<evidence type="ECO:0000313" key="2">
    <source>
        <dbReference type="Proteomes" id="UP000015103"/>
    </source>
</evidence>
<dbReference type="GO" id="GO:0016579">
    <property type="term" value="P:protein deubiquitination"/>
    <property type="evidence" value="ECO:0007669"/>
    <property type="project" value="InterPro"/>
</dbReference>
<evidence type="ECO:0000313" key="1">
    <source>
        <dbReference type="EnsemblMetazoa" id="RPRC004347-PA"/>
    </source>
</evidence>
<protein>
    <submittedName>
        <fullName evidence="1">USP domain-containing protein</fullName>
    </submittedName>
</protein>